<evidence type="ECO:0000313" key="3">
    <source>
        <dbReference type="Proteomes" id="UP000828251"/>
    </source>
</evidence>
<organism evidence="2 3">
    <name type="scientific">Gossypium stocksii</name>
    <dbReference type="NCBI Taxonomy" id="47602"/>
    <lineage>
        <taxon>Eukaryota</taxon>
        <taxon>Viridiplantae</taxon>
        <taxon>Streptophyta</taxon>
        <taxon>Embryophyta</taxon>
        <taxon>Tracheophyta</taxon>
        <taxon>Spermatophyta</taxon>
        <taxon>Magnoliopsida</taxon>
        <taxon>eudicotyledons</taxon>
        <taxon>Gunneridae</taxon>
        <taxon>Pentapetalae</taxon>
        <taxon>rosids</taxon>
        <taxon>malvids</taxon>
        <taxon>Malvales</taxon>
        <taxon>Malvaceae</taxon>
        <taxon>Malvoideae</taxon>
        <taxon>Gossypium</taxon>
    </lineage>
</organism>
<dbReference type="OrthoDB" id="1937804at2759"/>
<dbReference type="Pfam" id="PF10536">
    <property type="entry name" value="PMD"/>
    <property type="match status" value="1"/>
</dbReference>
<evidence type="ECO:0000313" key="2">
    <source>
        <dbReference type="EMBL" id="KAH1121817.1"/>
    </source>
</evidence>
<accession>A0A9D4AGL8</accession>
<gene>
    <name evidence="2" type="ORF">J1N35_004977</name>
</gene>
<proteinExistence type="predicted"/>
<dbReference type="Proteomes" id="UP000828251">
    <property type="component" value="Unassembled WGS sequence"/>
</dbReference>
<dbReference type="EMBL" id="JAIQCV010000002">
    <property type="protein sequence ID" value="KAH1121817.1"/>
    <property type="molecule type" value="Genomic_DNA"/>
</dbReference>
<sequence>MFYTFDLKYNLILALVERWRLKTHTFHLSCGECTIILEDVALQLRLPIDDSLVTGLGLSSTSYIILRALLDDKVSCCGHSYIASFIPSSAHIHAHLWRINAPLPNFSTVEWYNRD</sequence>
<feature type="domain" description="Aminotransferase-like plant mobile" evidence="1">
    <location>
        <begin position="5"/>
        <end position="59"/>
    </location>
</feature>
<dbReference type="InterPro" id="IPR019557">
    <property type="entry name" value="AminoTfrase-like_pln_mobile"/>
</dbReference>
<dbReference type="GO" id="GO:0010073">
    <property type="term" value="P:meristem maintenance"/>
    <property type="evidence" value="ECO:0007669"/>
    <property type="project" value="InterPro"/>
</dbReference>
<evidence type="ECO:0000259" key="1">
    <source>
        <dbReference type="Pfam" id="PF10536"/>
    </source>
</evidence>
<dbReference type="AlphaFoldDB" id="A0A9D4AGL8"/>
<comment type="caution">
    <text evidence="2">The sequence shown here is derived from an EMBL/GenBank/DDBJ whole genome shotgun (WGS) entry which is preliminary data.</text>
</comment>
<reference evidence="2 3" key="1">
    <citation type="journal article" date="2021" name="Plant Biotechnol. J.">
        <title>Multi-omics assisted identification of the key and species-specific regulatory components of drought-tolerant mechanisms in Gossypium stocksii.</title>
        <authorList>
            <person name="Yu D."/>
            <person name="Ke L."/>
            <person name="Zhang D."/>
            <person name="Wu Y."/>
            <person name="Sun Y."/>
            <person name="Mei J."/>
            <person name="Sun J."/>
            <person name="Sun Y."/>
        </authorList>
    </citation>
    <scope>NUCLEOTIDE SEQUENCE [LARGE SCALE GENOMIC DNA]</scope>
    <source>
        <strain evidence="3">cv. E1</strain>
        <tissue evidence="2">Leaf</tissue>
    </source>
</reference>
<dbReference type="InterPro" id="IPR044824">
    <property type="entry name" value="MAIN-like"/>
</dbReference>
<protein>
    <recommendedName>
        <fullName evidence="1">Aminotransferase-like plant mobile domain-containing protein</fullName>
    </recommendedName>
</protein>
<keyword evidence="3" id="KW-1185">Reference proteome</keyword>
<dbReference type="PANTHER" id="PTHR46033:SF8">
    <property type="entry name" value="PROTEIN MAINTENANCE OF MERISTEMS-LIKE"/>
    <property type="match status" value="1"/>
</dbReference>
<dbReference type="PANTHER" id="PTHR46033">
    <property type="entry name" value="PROTEIN MAIN-LIKE 2"/>
    <property type="match status" value="1"/>
</dbReference>
<name>A0A9D4AGL8_9ROSI</name>